<gene>
    <name evidence="12" type="ORF">D0Z67_00835</name>
</gene>
<feature type="domain" description="Chaplin" evidence="11">
    <location>
        <begin position="133"/>
        <end position="173"/>
    </location>
</feature>
<feature type="region of interest" description="Disordered" evidence="8">
    <location>
        <begin position="171"/>
        <end position="219"/>
    </location>
</feature>
<feature type="signal peptide" evidence="10">
    <location>
        <begin position="1"/>
        <end position="27"/>
    </location>
</feature>
<dbReference type="KEGG" id="sseo:D0Z67_00835"/>
<evidence type="ECO:0000256" key="6">
    <source>
        <dbReference type="ARBA" id="ARBA00023087"/>
    </source>
</evidence>
<keyword evidence="9" id="KW-1133">Transmembrane helix</keyword>
<evidence type="ECO:0000256" key="2">
    <source>
        <dbReference type="ARBA" id="ARBA00022512"/>
    </source>
</evidence>
<name>A0A4P6TS56_STRSO</name>
<dbReference type="EMBL" id="CP032229">
    <property type="protein sequence ID" value="QBJ89011.1"/>
    <property type="molecule type" value="Genomic_DNA"/>
</dbReference>
<evidence type="ECO:0000313" key="12">
    <source>
        <dbReference type="EMBL" id="QBJ89011.1"/>
    </source>
</evidence>
<dbReference type="GeneID" id="300097481"/>
<evidence type="ECO:0000256" key="3">
    <source>
        <dbReference type="ARBA" id="ARBA00022525"/>
    </source>
</evidence>
<keyword evidence="9" id="KW-0812">Transmembrane</keyword>
<dbReference type="Pfam" id="PF03777">
    <property type="entry name" value="ChpA-C"/>
    <property type="match status" value="2"/>
</dbReference>
<evidence type="ECO:0000256" key="8">
    <source>
        <dbReference type="SAM" id="MobiDB-lite"/>
    </source>
</evidence>
<accession>A0A4P6TS56</accession>
<dbReference type="RefSeq" id="WP_031180619.1">
    <property type="nucleotide sequence ID" value="NZ_CP032229.1"/>
</dbReference>
<feature type="chain" id="PRO_5039120890" evidence="10">
    <location>
        <begin position="28"/>
        <end position="251"/>
    </location>
</feature>
<keyword evidence="2" id="KW-0134">Cell wall</keyword>
<feature type="domain" description="Chaplin" evidence="11">
    <location>
        <begin position="43"/>
        <end position="83"/>
    </location>
</feature>
<keyword evidence="4 10" id="KW-0732">Signal</keyword>
<dbReference type="GO" id="GO:0007155">
    <property type="term" value="P:cell adhesion"/>
    <property type="evidence" value="ECO:0007669"/>
    <property type="project" value="UniProtKB-KW"/>
</dbReference>
<feature type="compositionally biased region" description="Pro residues" evidence="8">
    <location>
        <begin position="178"/>
        <end position="205"/>
    </location>
</feature>
<evidence type="ECO:0000313" key="13">
    <source>
        <dbReference type="Proteomes" id="UP000292547"/>
    </source>
</evidence>
<dbReference type="Proteomes" id="UP000292547">
    <property type="component" value="Chromosome"/>
</dbReference>
<dbReference type="OrthoDB" id="3544424at2"/>
<evidence type="ECO:0000256" key="10">
    <source>
        <dbReference type="SAM" id="SignalP"/>
    </source>
</evidence>
<dbReference type="AlphaFoldDB" id="A0A4P6TS56"/>
<sequence>MKRATRNGVIGVAAASGAMAMAMPVSAAFAAGGATADGAAVGSPGVLSGNTVQAPVSVPLNVCGNSVDVVGLLNPAFGNSCANTGSDNGGAVSGGGSGSKAGGSGTGGSKAGGTRAGNVGGGGATAHSVTQGSPGVLSGNGLQLPIDIPVNACGNSVDVVGALNPAFGNNCENHSEAPTPPPVAPPKHQPPAPPKHQPPAPPKTVVPPTHETPPSLAHTGADFAAPALAGSAAFLVAGAALYRRNRPGSRV</sequence>
<proteinExistence type="predicted"/>
<evidence type="ECO:0000256" key="7">
    <source>
        <dbReference type="PROSITE-ProRule" id="PRU01232"/>
    </source>
</evidence>
<organism evidence="12 13">
    <name type="scientific">Streptomyces seoulensis</name>
    <dbReference type="NCBI Taxonomy" id="73044"/>
    <lineage>
        <taxon>Bacteria</taxon>
        <taxon>Bacillati</taxon>
        <taxon>Actinomycetota</taxon>
        <taxon>Actinomycetes</taxon>
        <taxon>Kitasatosporales</taxon>
        <taxon>Streptomycetaceae</taxon>
        <taxon>Streptomyces</taxon>
    </lineage>
</organism>
<feature type="transmembrane region" description="Helical" evidence="9">
    <location>
        <begin position="223"/>
        <end position="242"/>
    </location>
</feature>
<reference evidence="12 13" key="1">
    <citation type="submission" date="2018-08" db="EMBL/GenBank/DDBJ databases">
        <title>The complete genome sequence of Streptomyces seoulensis, a pioneer strain for nickel superoxide dismutase discovery.</title>
        <authorList>
            <person name="Shin J."/>
            <person name="Lee J.-S."/>
            <person name="Lee E.-J."/>
            <person name="Youn H.-D."/>
        </authorList>
    </citation>
    <scope>NUCLEOTIDE SEQUENCE [LARGE SCALE GENOMIC DNA]</scope>
    <source>
        <strain evidence="12 13">KCTC 9819</strain>
    </source>
</reference>
<evidence type="ECO:0000256" key="4">
    <source>
        <dbReference type="ARBA" id="ARBA00022729"/>
    </source>
</evidence>
<dbReference type="PROSITE" id="PS51884">
    <property type="entry name" value="CHAPLIN"/>
    <property type="match status" value="2"/>
</dbReference>
<protein>
    <submittedName>
        <fullName evidence="12">Chaplin</fullName>
    </submittedName>
</protein>
<dbReference type="InterPro" id="IPR005528">
    <property type="entry name" value="ChpA-H"/>
</dbReference>
<evidence type="ECO:0000256" key="5">
    <source>
        <dbReference type="ARBA" id="ARBA00022889"/>
    </source>
</evidence>
<keyword evidence="6 7" id="KW-0034">Amyloid</keyword>
<evidence type="ECO:0000256" key="9">
    <source>
        <dbReference type="SAM" id="Phobius"/>
    </source>
</evidence>
<keyword evidence="13" id="KW-1185">Reference proteome</keyword>
<dbReference type="STRING" id="73044.GCA_000725795_02324"/>
<feature type="region of interest" description="Disordered" evidence="8">
    <location>
        <begin position="90"/>
        <end position="132"/>
    </location>
</feature>
<evidence type="ECO:0000256" key="1">
    <source>
        <dbReference type="ARBA" id="ARBA00004191"/>
    </source>
</evidence>
<keyword evidence="3" id="KW-0964">Secreted</keyword>
<keyword evidence="9" id="KW-0472">Membrane</keyword>
<evidence type="ECO:0000259" key="11">
    <source>
        <dbReference type="PROSITE" id="PS51884"/>
    </source>
</evidence>
<keyword evidence="5" id="KW-0130">Cell adhesion</keyword>
<comment type="subcellular location">
    <subcellularLocation>
        <location evidence="1">Secreted</location>
        <location evidence="1">Cell wall</location>
    </subcellularLocation>
</comment>
<feature type="compositionally biased region" description="Gly residues" evidence="8">
    <location>
        <begin position="90"/>
        <end position="124"/>
    </location>
</feature>